<evidence type="ECO:0000256" key="3">
    <source>
        <dbReference type="ARBA" id="ARBA00023125"/>
    </source>
</evidence>
<proteinExistence type="inferred from homology"/>
<dbReference type="GO" id="GO:0003677">
    <property type="term" value="F:DNA binding"/>
    <property type="evidence" value="ECO:0007669"/>
    <property type="project" value="UniProtKB-KW"/>
</dbReference>
<evidence type="ECO:0000313" key="8">
    <source>
        <dbReference type="EMBL" id="ALK84314.1"/>
    </source>
</evidence>
<keyword evidence="5" id="KW-0472">Membrane</keyword>
<keyword evidence="2" id="KW-0815">Transposition</keyword>
<evidence type="ECO:0000256" key="5">
    <source>
        <dbReference type="SAM" id="Phobius"/>
    </source>
</evidence>
<accession>A0A0N7J766</accession>
<dbReference type="InterPro" id="IPR001584">
    <property type="entry name" value="Integrase_cat-core"/>
</dbReference>
<dbReference type="InterPro" id="IPR054353">
    <property type="entry name" value="IstA-like_C"/>
</dbReference>
<dbReference type="InterPro" id="IPR012337">
    <property type="entry name" value="RNaseH-like_sf"/>
</dbReference>
<keyword evidence="5" id="KW-1133">Transmembrane helix</keyword>
<keyword evidence="4" id="KW-0233">DNA recombination</keyword>
<dbReference type="InterPro" id="IPR036397">
    <property type="entry name" value="RNaseH_sf"/>
</dbReference>
<dbReference type="InterPro" id="IPR017894">
    <property type="entry name" value="HTH_IS21_transposase_type"/>
</dbReference>
<comment type="similarity">
    <text evidence="1">Belongs to the transposase IS21/IS408/IS1162 family.</text>
</comment>
<dbReference type="PANTHER" id="PTHR35004:SF6">
    <property type="entry name" value="TRANSPOSASE"/>
    <property type="match status" value="1"/>
</dbReference>
<dbReference type="Pfam" id="PF22483">
    <property type="entry name" value="Mu-transpos_C_2"/>
    <property type="match status" value="1"/>
</dbReference>
<organism evidence="8 9">
    <name type="scientific">Phocaeicola vulgatus</name>
    <name type="common">Bacteroides vulgatus</name>
    <dbReference type="NCBI Taxonomy" id="821"/>
    <lineage>
        <taxon>Bacteria</taxon>
        <taxon>Pseudomonadati</taxon>
        <taxon>Bacteroidota</taxon>
        <taxon>Bacteroidia</taxon>
        <taxon>Bacteroidales</taxon>
        <taxon>Bacteroidaceae</taxon>
        <taxon>Phocaeicola</taxon>
    </lineage>
</organism>
<feature type="domain" description="HTH IS21-type" evidence="6">
    <location>
        <begin position="25"/>
        <end position="90"/>
    </location>
</feature>
<dbReference type="GO" id="GO:0006310">
    <property type="term" value="P:DNA recombination"/>
    <property type="evidence" value="ECO:0007669"/>
    <property type="project" value="UniProtKB-KW"/>
</dbReference>
<protein>
    <submittedName>
        <fullName evidence="8">Transposase for insertion sequence element IS21-like</fullName>
    </submittedName>
</protein>
<keyword evidence="5" id="KW-0812">Transmembrane</keyword>
<evidence type="ECO:0000256" key="1">
    <source>
        <dbReference type="ARBA" id="ARBA00009277"/>
    </source>
</evidence>
<gene>
    <name evidence="8" type="ORF">BvMPK_1710</name>
</gene>
<dbReference type="Proteomes" id="UP000061587">
    <property type="component" value="Chromosome"/>
</dbReference>
<evidence type="ECO:0000259" key="6">
    <source>
        <dbReference type="PROSITE" id="PS50531"/>
    </source>
</evidence>
<reference evidence="9" key="1">
    <citation type="submission" date="2015-10" db="EMBL/GenBank/DDBJ databases">
        <title>Extensive mobilome-driven genome diversification in gut-associated Bacteroides vulgatus mpk.</title>
        <authorList>
            <person name="Beier S."/>
            <person name="Lange A."/>
            <person name="Huson D.H."/>
            <person name="Frick J.-S."/>
            <person name="Autenrieth I.B."/>
        </authorList>
    </citation>
    <scope>NUCLEOTIDE SEQUENCE [LARGE SCALE GENOMIC DNA]</scope>
    <source>
        <strain evidence="9">mpk</strain>
    </source>
</reference>
<dbReference type="Gene3D" id="3.30.420.10">
    <property type="entry name" value="Ribonuclease H-like superfamily/Ribonuclease H"/>
    <property type="match status" value="1"/>
</dbReference>
<dbReference type="PATRIC" id="fig|821.40.peg.2043"/>
<evidence type="ECO:0000256" key="4">
    <source>
        <dbReference type="ARBA" id="ARBA00023172"/>
    </source>
</evidence>
<dbReference type="AlphaFoldDB" id="A0A0N7J766"/>
<reference evidence="8 9" key="2">
    <citation type="journal article" date="2016" name="Genome Biol. Evol.">
        <title>Extensive mobilome-driven genome diversification in mouse gut-associated Bacteroides vulgatus mpk.</title>
        <authorList>
            <person name="Lange A."/>
            <person name="Beier S."/>
            <person name="Steimle A."/>
            <person name="Autenrieth I.B."/>
            <person name="Huson D.H."/>
            <person name="Frick J.S."/>
        </authorList>
    </citation>
    <scope>NUCLEOTIDE SEQUENCE [LARGE SCALE GENOMIC DNA]</scope>
    <source>
        <strain evidence="9">mpk</strain>
    </source>
</reference>
<dbReference type="SUPFAM" id="SSF53098">
    <property type="entry name" value="Ribonuclease H-like"/>
    <property type="match status" value="1"/>
</dbReference>
<dbReference type="NCBIfam" id="NF033546">
    <property type="entry name" value="transpos_IS21"/>
    <property type="match status" value="1"/>
</dbReference>
<dbReference type="PROSITE" id="PS50994">
    <property type="entry name" value="INTEGRASE"/>
    <property type="match status" value="1"/>
</dbReference>
<dbReference type="PROSITE" id="PS50531">
    <property type="entry name" value="HTH_IS21"/>
    <property type="match status" value="1"/>
</dbReference>
<evidence type="ECO:0000313" key="9">
    <source>
        <dbReference type="Proteomes" id="UP000061587"/>
    </source>
</evidence>
<name>A0A0N7J766_PHOVU</name>
<dbReference type="GO" id="GO:0032196">
    <property type="term" value="P:transposition"/>
    <property type="evidence" value="ECO:0007669"/>
    <property type="project" value="UniProtKB-KW"/>
</dbReference>
<dbReference type="SUPFAM" id="SSF46689">
    <property type="entry name" value="Homeodomain-like"/>
    <property type="match status" value="1"/>
</dbReference>
<evidence type="ECO:0000256" key="2">
    <source>
        <dbReference type="ARBA" id="ARBA00022578"/>
    </source>
</evidence>
<dbReference type="Gene3D" id="1.10.10.60">
    <property type="entry name" value="Homeodomain-like"/>
    <property type="match status" value="1"/>
</dbReference>
<evidence type="ECO:0000259" key="7">
    <source>
        <dbReference type="PROSITE" id="PS50994"/>
    </source>
</evidence>
<dbReference type="EMBL" id="CP013020">
    <property type="protein sequence ID" value="ALK84314.1"/>
    <property type="molecule type" value="Genomic_DNA"/>
</dbReference>
<dbReference type="PANTHER" id="PTHR35004">
    <property type="entry name" value="TRANSPOSASE RV3428C-RELATED"/>
    <property type="match status" value="1"/>
</dbReference>
<keyword evidence="3" id="KW-0238">DNA-binding</keyword>
<feature type="transmembrane region" description="Helical" evidence="5">
    <location>
        <begin position="188"/>
        <end position="212"/>
    </location>
</feature>
<feature type="domain" description="Integrase catalytic" evidence="7">
    <location>
        <begin position="146"/>
        <end position="322"/>
    </location>
</feature>
<dbReference type="GO" id="GO:0015074">
    <property type="term" value="P:DNA integration"/>
    <property type="evidence" value="ECO:0007669"/>
    <property type="project" value="InterPro"/>
</dbReference>
<dbReference type="InterPro" id="IPR009057">
    <property type="entry name" value="Homeodomain-like_sf"/>
</dbReference>
<sequence>MRFNNINDMDRTKDACRHQSNNRVIMWYKIRELYSKGFNKSQIAFQLGLHRSTVRRYLKMDEDTLTAKLQHRRRYPRILDKYESYVCDVLSRYRFLSASQIHDWMKEQYPDLPVVCGKTVYNFVETVRRKYNLDKEGLSKRVYEKMPDTPYGEYAQMDFGESRMPTYRNDFVKVYFFVMVMSRSRQKFVYFSCTPFTSALAVYAHELAFAYFGGKPRRIIYDQDKVLLVRENLGDLILTRTFRAFVNEQHFQPVFCRPADPESKGKVENVVKYVKRNFLAGRTFNSLEVLNTEVLQWLEKTGNGKIHGTTRLVPAEEFEIERKYLLPYYGEPVPPKDEPKEYHVRKDNTVRYRTNYYSVPSGTYKNRNTVVWLLENNGHIELYDKESGKLICRHELCPGKGKNVCDKRHHKDKTRSVNDLQVRIRKRTEDDPTVILWLRNLEREKPRYYRDNMKLLLHVISEYGKETVIAALRTCLEKNIYNSLSVQEISGSIHRSKDNMNGMTFQAPTSIPETADCHPEKTDINQYNKFFE</sequence>